<proteinExistence type="predicted"/>
<sequence>MEWLIAEDSEDCDGVDVPRRVEYECRLGDCTQNPAHWNLHSSSLRSQLERLTRSGFLKKHYKTGNKNLPDIGPLRRLNTSAEYEIGPEDCDGVAVLRRQLERLTRSGFLKNIYKTGNKNLPDIGPLRRLNTSAEYEIGPEDCDGVAVLRRVEYEYPWAAFSTGWSKSFWTEYEIGPEDCDGVTVLRRSLFFFFEILFGVAAGKMNLVRFSKITHFFDSFQLTAEDSEDCDGVTVLRRVDLYSSSLRSVLKFLE</sequence>
<reference evidence="1" key="1">
    <citation type="submission" date="2022-06" db="EMBL/GenBank/DDBJ databases">
        <authorList>
            <consortium name="SYNGENTA / RWTH Aachen University"/>
        </authorList>
    </citation>
    <scope>NUCLEOTIDE SEQUENCE</scope>
</reference>
<keyword evidence="2" id="KW-1185">Reference proteome</keyword>
<dbReference type="Proteomes" id="UP001153365">
    <property type="component" value="Unassembled WGS sequence"/>
</dbReference>
<protein>
    <submittedName>
        <fullName evidence="1">Uncharacterized protein</fullName>
    </submittedName>
</protein>
<organism evidence="1 2">
    <name type="scientific">Phakopsora pachyrhizi</name>
    <name type="common">Asian soybean rust disease fungus</name>
    <dbReference type="NCBI Taxonomy" id="170000"/>
    <lineage>
        <taxon>Eukaryota</taxon>
        <taxon>Fungi</taxon>
        <taxon>Dikarya</taxon>
        <taxon>Basidiomycota</taxon>
        <taxon>Pucciniomycotina</taxon>
        <taxon>Pucciniomycetes</taxon>
        <taxon>Pucciniales</taxon>
        <taxon>Phakopsoraceae</taxon>
        <taxon>Phakopsora</taxon>
    </lineage>
</organism>
<comment type="caution">
    <text evidence="1">The sequence shown here is derived from an EMBL/GenBank/DDBJ whole genome shotgun (WGS) entry which is preliminary data.</text>
</comment>
<dbReference type="EMBL" id="CALTRL010003524">
    <property type="protein sequence ID" value="CAH7681340.1"/>
    <property type="molecule type" value="Genomic_DNA"/>
</dbReference>
<gene>
    <name evidence="1" type="ORF">PPACK8108_LOCUS13921</name>
</gene>
<dbReference type="AlphaFoldDB" id="A0AAV0B3T6"/>
<evidence type="ECO:0000313" key="2">
    <source>
        <dbReference type="Proteomes" id="UP001153365"/>
    </source>
</evidence>
<name>A0AAV0B3T6_PHAPC</name>
<accession>A0AAV0B3T6</accession>
<evidence type="ECO:0000313" key="1">
    <source>
        <dbReference type="EMBL" id="CAH7681340.1"/>
    </source>
</evidence>